<evidence type="ECO:0000313" key="3">
    <source>
        <dbReference type="EMBL" id="QDA60571.1"/>
    </source>
</evidence>
<gene>
    <name evidence="3" type="ORF">FHG12_10835</name>
</gene>
<dbReference type="InterPro" id="IPR014782">
    <property type="entry name" value="Peptidase_M1_dom"/>
</dbReference>
<keyword evidence="1" id="KW-0732">Signal</keyword>
<keyword evidence="4" id="KW-1185">Reference proteome</keyword>
<dbReference type="InterPro" id="IPR027268">
    <property type="entry name" value="Peptidase_M4/M1_CTD_sf"/>
</dbReference>
<dbReference type="AlphaFoldDB" id="A0A5B7ZZC4"/>
<dbReference type="Pfam" id="PF01433">
    <property type="entry name" value="Peptidase_M1"/>
    <property type="match status" value="1"/>
</dbReference>
<accession>A0A5B7ZZC4</accession>
<evidence type="ECO:0000259" key="2">
    <source>
        <dbReference type="Pfam" id="PF01433"/>
    </source>
</evidence>
<dbReference type="GO" id="GO:0008270">
    <property type="term" value="F:zinc ion binding"/>
    <property type="evidence" value="ECO:0007669"/>
    <property type="project" value="InterPro"/>
</dbReference>
<name>A0A5B7ZZC4_9BACT</name>
<protein>
    <submittedName>
        <fullName evidence="3">M1 family metallopeptidase</fullName>
    </submittedName>
</protein>
<dbReference type="RefSeq" id="WP_139515747.1">
    <property type="nucleotide sequence ID" value="NZ_CP040896.1"/>
</dbReference>
<dbReference type="EMBL" id="CP040896">
    <property type="protein sequence ID" value="QDA60571.1"/>
    <property type="molecule type" value="Genomic_DNA"/>
</dbReference>
<feature type="chain" id="PRO_5022677991" evidence="1">
    <location>
        <begin position="21"/>
        <end position="633"/>
    </location>
</feature>
<dbReference type="Proteomes" id="UP000305398">
    <property type="component" value="Chromosome"/>
</dbReference>
<dbReference type="GO" id="GO:0008237">
    <property type="term" value="F:metallopeptidase activity"/>
    <property type="evidence" value="ECO:0007669"/>
    <property type="project" value="InterPro"/>
</dbReference>
<evidence type="ECO:0000256" key="1">
    <source>
        <dbReference type="SAM" id="SignalP"/>
    </source>
</evidence>
<organism evidence="3 4">
    <name type="scientific">Hymenobacter jejuensis</name>
    <dbReference type="NCBI Taxonomy" id="2502781"/>
    <lineage>
        <taxon>Bacteria</taxon>
        <taxon>Pseudomonadati</taxon>
        <taxon>Bacteroidota</taxon>
        <taxon>Cytophagia</taxon>
        <taxon>Cytophagales</taxon>
        <taxon>Hymenobacteraceae</taxon>
        <taxon>Hymenobacter</taxon>
    </lineage>
</organism>
<dbReference type="CDD" id="cd09604">
    <property type="entry name" value="M1_APN_like"/>
    <property type="match status" value="1"/>
</dbReference>
<dbReference type="Gene3D" id="1.10.390.10">
    <property type="entry name" value="Neutral Protease Domain 2"/>
    <property type="match status" value="1"/>
</dbReference>
<dbReference type="PROSITE" id="PS51257">
    <property type="entry name" value="PROKAR_LIPOPROTEIN"/>
    <property type="match status" value="1"/>
</dbReference>
<reference evidence="3 4" key="1">
    <citation type="submission" date="2019-06" db="EMBL/GenBank/DDBJ databases">
        <authorList>
            <person name="Srinivasan S."/>
        </authorList>
    </citation>
    <scope>NUCLEOTIDE SEQUENCE [LARGE SCALE GENOMIC DNA]</scope>
    <source>
        <strain evidence="3 4">17J68-5</strain>
    </source>
</reference>
<dbReference type="KEGG" id="hyj:FHG12_10835"/>
<proteinExistence type="predicted"/>
<sequence length="633" mass="71967">MIRSLSAALLLSAACLSAQAQSLYMPRDIQQAFKKETRSPDGRPGKKYWQNTARYSIKVQALPPDRNIKGSEQITYFNNSPDTLKRIVIRVIQNIHKPGVTRNGDASEQYLTSGLQVDTFTVAGKTLPFPNNTGQATWKTISLPKPLMPHDSVRMSVAWHFPLSVESGREGMIDKTTFFLAYFYPRVSVYDDYNGWDRLDFTDAQEFYNDFNNYTLQVKVPANYVVWSTGTLLNPQEVLQAPFAQRLAQSMTSDAVMHIATADDLAKHRVTAQQKVNIWKWRANNISDMTVGLSDHYVWDAASVVVDDATKRRASVQAAYADSTVDFRQAVKNAQYSLGWFSRNWPGVPYPFEKMTVFQGFADMEYPMMVNDSPQSDLGFAQLVEDHEIAHTWFPFYMGINESRYAFMDEGWATTWELLIGRTEKSVEAADKFYKQFRVNGWIHDPSSSQDLPIITPASELRRGYGNNAYGKPSLSYLALKDMLGDELFKKSLHEYMDRWHGKHPIPWDFFNSFTSASGQDLNWFFNNWFFTNNYIDLAVEKVGKAKKGQGITINNIGGFAVPFDVKVTYADGSNEVLHQSPAIWRADQRHATVVVPTKKTIQSVELTGGIFMDADEKNNKWTPGKQITQVIR</sequence>
<dbReference type="OrthoDB" id="9814383at2"/>
<dbReference type="SUPFAM" id="SSF55486">
    <property type="entry name" value="Metalloproteases ('zincins'), catalytic domain"/>
    <property type="match status" value="1"/>
</dbReference>
<feature type="signal peptide" evidence="1">
    <location>
        <begin position="1"/>
        <end position="20"/>
    </location>
</feature>
<evidence type="ECO:0000313" key="4">
    <source>
        <dbReference type="Proteomes" id="UP000305398"/>
    </source>
</evidence>
<feature type="domain" description="Peptidase M1 membrane alanine aminopeptidase" evidence="2">
    <location>
        <begin position="382"/>
        <end position="529"/>
    </location>
</feature>